<evidence type="ECO:0000313" key="5">
    <source>
        <dbReference type="Proteomes" id="UP001222027"/>
    </source>
</evidence>
<keyword evidence="5" id="KW-1185">Reference proteome</keyword>
<comment type="caution">
    <text evidence="3">The sequence shown here is derived from an EMBL/GenBank/DDBJ whole genome shotgun (WGS) entry which is preliminary data.</text>
</comment>
<reference evidence="3" key="2">
    <citation type="submission" date="2018-09" db="EMBL/GenBank/DDBJ databases">
        <authorList>
            <person name="Harrison J."/>
            <person name="Moore K.A."/>
            <person name="Paszkiewicz K."/>
            <person name="Jones T."/>
            <person name="Grant M."/>
            <person name="Ambacheew D."/>
            <person name="Muzemil S."/>
            <person name="Studholme D."/>
        </authorList>
    </citation>
    <scope>NUCLEOTIDE SEQUENCE</scope>
</reference>
<proteinExistence type="predicted"/>
<dbReference type="Proteomes" id="UP001222027">
    <property type="component" value="Unassembled WGS sequence"/>
</dbReference>
<reference evidence="2 5" key="3">
    <citation type="submission" date="2022-12" db="EMBL/GenBank/DDBJ databases">
        <title>Chromosome-scale assembly of the Ensete ventricosum genome.</title>
        <authorList>
            <person name="Dussert Y."/>
            <person name="Stocks J."/>
            <person name="Wendawek A."/>
            <person name="Woldeyes F."/>
            <person name="Nichols R.A."/>
            <person name="Borrell J.S."/>
        </authorList>
    </citation>
    <scope>NUCLEOTIDE SEQUENCE [LARGE SCALE GENOMIC DNA]</scope>
    <source>
        <strain evidence="5">cv. Maze</strain>
        <strain evidence="2">MazeRef_0001</strain>
        <tissue evidence="2">Seeds</tissue>
    </source>
</reference>
<dbReference type="AlphaFoldDB" id="A0A426X7P3"/>
<protein>
    <submittedName>
        <fullName evidence="3">Uncharacterized protein</fullName>
    </submittedName>
</protein>
<accession>A0A426X7P3</accession>
<evidence type="ECO:0000256" key="1">
    <source>
        <dbReference type="SAM" id="MobiDB-lite"/>
    </source>
</evidence>
<dbReference type="Proteomes" id="UP000287651">
    <property type="component" value="Unassembled WGS sequence"/>
</dbReference>
<sequence length="96" mass="10302">MEAGRQADTPTHSRRMEKGNGKDGSKMMIEKTNKGLVSLAASLEEGLQDAKASVTGLVKKATAKTEQEASEADLRTAKMQVEAADAAEKKKKQLQI</sequence>
<feature type="compositionally biased region" description="Basic and acidic residues" evidence="1">
    <location>
        <begin position="14"/>
        <end position="28"/>
    </location>
</feature>
<dbReference type="EMBL" id="AMZH03024955">
    <property type="protein sequence ID" value="RRT35503.1"/>
    <property type="molecule type" value="Genomic_DNA"/>
</dbReference>
<reference evidence="3 4" key="1">
    <citation type="journal article" date="2014" name="Agronomy (Basel)">
        <title>A Draft Genome Sequence for Ensete ventricosum, the Drought-Tolerant Tree Against Hunger.</title>
        <authorList>
            <person name="Harrison J."/>
            <person name="Moore K.A."/>
            <person name="Paszkiewicz K."/>
            <person name="Jones T."/>
            <person name="Grant M."/>
            <person name="Ambacheew D."/>
            <person name="Muzemil S."/>
            <person name="Studholme D.J."/>
        </authorList>
    </citation>
    <scope>NUCLEOTIDE SEQUENCE [LARGE SCALE GENOMIC DNA]</scope>
</reference>
<dbReference type="EMBL" id="JAQQAF010000004">
    <property type="protein sequence ID" value="KAJ8490450.1"/>
    <property type="molecule type" value="Genomic_DNA"/>
</dbReference>
<feature type="region of interest" description="Disordered" evidence="1">
    <location>
        <begin position="1"/>
        <end position="28"/>
    </location>
</feature>
<organism evidence="3 4">
    <name type="scientific">Ensete ventricosum</name>
    <name type="common">Abyssinian banana</name>
    <name type="synonym">Musa ensete</name>
    <dbReference type="NCBI Taxonomy" id="4639"/>
    <lineage>
        <taxon>Eukaryota</taxon>
        <taxon>Viridiplantae</taxon>
        <taxon>Streptophyta</taxon>
        <taxon>Embryophyta</taxon>
        <taxon>Tracheophyta</taxon>
        <taxon>Spermatophyta</taxon>
        <taxon>Magnoliopsida</taxon>
        <taxon>Liliopsida</taxon>
        <taxon>Zingiberales</taxon>
        <taxon>Musaceae</taxon>
        <taxon>Ensete</taxon>
    </lineage>
</organism>
<gene>
    <name evidence="3" type="ORF">B296_00050040</name>
    <name evidence="2" type="ORF">OPV22_012171</name>
</gene>
<evidence type="ECO:0000313" key="4">
    <source>
        <dbReference type="Proteomes" id="UP000287651"/>
    </source>
</evidence>
<name>A0A426X7P3_ENSVE</name>
<evidence type="ECO:0000313" key="3">
    <source>
        <dbReference type="EMBL" id="RRT35503.1"/>
    </source>
</evidence>
<evidence type="ECO:0000313" key="2">
    <source>
        <dbReference type="EMBL" id="KAJ8490450.1"/>
    </source>
</evidence>
<dbReference type="OrthoDB" id="678007at2759"/>